<dbReference type="SUPFAM" id="SSF88946">
    <property type="entry name" value="Sigma2 domain of RNA polymerase sigma factors"/>
    <property type="match status" value="1"/>
</dbReference>
<feature type="domain" description="RNA polymerase sigma factor 70 region 4 type 2" evidence="6">
    <location>
        <begin position="143"/>
        <end position="195"/>
    </location>
</feature>
<dbReference type="InterPro" id="IPR013325">
    <property type="entry name" value="RNA_pol_sigma_r2"/>
</dbReference>
<evidence type="ECO:0000259" key="5">
    <source>
        <dbReference type="Pfam" id="PF04542"/>
    </source>
</evidence>
<evidence type="ECO:0000256" key="4">
    <source>
        <dbReference type="ARBA" id="ARBA00023163"/>
    </source>
</evidence>
<dbReference type="Gene3D" id="1.10.10.10">
    <property type="entry name" value="Winged helix-like DNA-binding domain superfamily/Winged helix DNA-binding domain"/>
    <property type="match status" value="1"/>
</dbReference>
<evidence type="ECO:0000313" key="7">
    <source>
        <dbReference type="EMBL" id="XBO37546.1"/>
    </source>
</evidence>
<proteinExistence type="inferred from homology"/>
<gene>
    <name evidence="7" type="ORF">ABEG18_17690</name>
</gene>
<name>A0AAU7JB19_9HYPH</name>
<dbReference type="EMBL" id="CP157484">
    <property type="protein sequence ID" value="XBO37546.1"/>
    <property type="molecule type" value="Genomic_DNA"/>
</dbReference>
<dbReference type="InterPro" id="IPR036388">
    <property type="entry name" value="WH-like_DNA-bd_sf"/>
</dbReference>
<dbReference type="GO" id="GO:0006352">
    <property type="term" value="P:DNA-templated transcription initiation"/>
    <property type="evidence" value="ECO:0007669"/>
    <property type="project" value="InterPro"/>
</dbReference>
<dbReference type="InterPro" id="IPR007627">
    <property type="entry name" value="RNA_pol_sigma70_r2"/>
</dbReference>
<feature type="domain" description="RNA polymerase sigma-70 region 2" evidence="5">
    <location>
        <begin position="45"/>
        <end position="114"/>
    </location>
</feature>
<dbReference type="InterPro" id="IPR013324">
    <property type="entry name" value="RNA_pol_sigma_r3/r4-like"/>
</dbReference>
<evidence type="ECO:0000256" key="1">
    <source>
        <dbReference type="ARBA" id="ARBA00010641"/>
    </source>
</evidence>
<dbReference type="PANTHER" id="PTHR43133:SF62">
    <property type="entry name" value="RNA POLYMERASE SIGMA FACTOR SIGZ"/>
    <property type="match status" value="1"/>
</dbReference>
<reference evidence="7" key="1">
    <citation type="submission" date="2024-05" db="EMBL/GenBank/DDBJ databases">
        <authorList>
            <person name="Kim S."/>
            <person name="Heo J."/>
            <person name="Choi H."/>
            <person name="Choi Y."/>
            <person name="Kwon S.-W."/>
            <person name="Kim Y."/>
        </authorList>
    </citation>
    <scope>NUCLEOTIDE SEQUENCE</scope>
    <source>
        <strain evidence="7">KACC 23698</strain>
    </source>
</reference>
<dbReference type="NCBIfam" id="TIGR02937">
    <property type="entry name" value="sigma70-ECF"/>
    <property type="match status" value="1"/>
</dbReference>
<dbReference type="SUPFAM" id="SSF88659">
    <property type="entry name" value="Sigma3 and sigma4 domains of RNA polymerase sigma factors"/>
    <property type="match status" value="1"/>
</dbReference>
<sequence length="200" mass="21830">MQLDPAPGGAAALRPPPLPHPGDAFDAAAALRGCAGGDRAALRALYDAFAPRMLGVAMRLLRRRDLAEEVVHDAFMRIWEKAASYDPARGEPATWIFTILRRLALNVLRGEARTDLVEDYDRLDVASDEADAEAVVSALSDADALRRCLERLEPLRRHAIVLAYTRGLTHGELAGRLGVPLGTVKSWIRRSLAALRECMA</sequence>
<evidence type="ECO:0000256" key="3">
    <source>
        <dbReference type="ARBA" id="ARBA00023082"/>
    </source>
</evidence>
<dbReference type="Pfam" id="PF04542">
    <property type="entry name" value="Sigma70_r2"/>
    <property type="match status" value="1"/>
</dbReference>
<dbReference type="InterPro" id="IPR013249">
    <property type="entry name" value="RNA_pol_sigma70_r4_t2"/>
</dbReference>
<evidence type="ECO:0000259" key="6">
    <source>
        <dbReference type="Pfam" id="PF08281"/>
    </source>
</evidence>
<protein>
    <submittedName>
        <fullName evidence="7">Sigma-70 family RNA polymerase sigma factor</fullName>
    </submittedName>
</protein>
<dbReference type="InterPro" id="IPR014284">
    <property type="entry name" value="RNA_pol_sigma-70_dom"/>
</dbReference>
<dbReference type="CDD" id="cd06171">
    <property type="entry name" value="Sigma70_r4"/>
    <property type="match status" value="1"/>
</dbReference>
<accession>A0AAU7JB19</accession>
<keyword evidence="3" id="KW-0731">Sigma factor</keyword>
<dbReference type="GO" id="GO:0003677">
    <property type="term" value="F:DNA binding"/>
    <property type="evidence" value="ECO:0007669"/>
    <property type="project" value="InterPro"/>
</dbReference>
<dbReference type="Gene3D" id="1.10.1740.10">
    <property type="match status" value="1"/>
</dbReference>
<dbReference type="InterPro" id="IPR039425">
    <property type="entry name" value="RNA_pol_sigma-70-like"/>
</dbReference>
<organism evidence="7">
    <name type="scientific">Alsobacter sp. KACC 23698</name>
    <dbReference type="NCBI Taxonomy" id="3149229"/>
    <lineage>
        <taxon>Bacteria</taxon>
        <taxon>Pseudomonadati</taxon>
        <taxon>Pseudomonadota</taxon>
        <taxon>Alphaproteobacteria</taxon>
        <taxon>Hyphomicrobiales</taxon>
        <taxon>Alsobacteraceae</taxon>
        <taxon>Alsobacter</taxon>
    </lineage>
</organism>
<dbReference type="RefSeq" id="WP_406854368.1">
    <property type="nucleotide sequence ID" value="NZ_CP157484.1"/>
</dbReference>
<dbReference type="Pfam" id="PF08281">
    <property type="entry name" value="Sigma70_r4_2"/>
    <property type="match status" value="1"/>
</dbReference>
<dbReference type="AlphaFoldDB" id="A0AAU7JB19"/>
<dbReference type="PANTHER" id="PTHR43133">
    <property type="entry name" value="RNA POLYMERASE ECF-TYPE SIGMA FACTO"/>
    <property type="match status" value="1"/>
</dbReference>
<keyword evidence="2" id="KW-0805">Transcription regulation</keyword>
<keyword evidence="4" id="KW-0804">Transcription</keyword>
<evidence type="ECO:0000256" key="2">
    <source>
        <dbReference type="ARBA" id="ARBA00023015"/>
    </source>
</evidence>
<comment type="similarity">
    <text evidence="1">Belongs to the sigma-70 factor family. ECF subfamily.</text>
</comment>
<dbReference type="GO" id="GO:0016987">
    <property type="term" value="F:sigma factor activity"/>
    <property type="evidence" value="ECO:0007669"/>
    <property type="project" value="UniProtKB-KW"/>
</dbReference>